<evidence type="ECO:0000259" key="3">
    <source>
        <dbReference type="Pfam" id="PF23359"/>
    </source>
</evidence>
<evidence type="ECO:0000256" key="1">
    <source>
        <dbReference type="ARBA" id="ARBA00023125"/>
    </source>
</evidence>
<dbReference type="GO" id="GO:0016746">
    <property type="term" value="F:acyltransferase activity"/>
    <property type="evidence" value="ECO:0007669"/>
    <property type="project" value="InterPro"/>
</dbReference>
<keyword evidence="1" id="KW-0238">DNA-binding</keyword>
<reference evidence="7 8" key="1">
    <citation type="submission" date="2020-10" db="EMBL/GenBank/DDBJ databases">
        <title>Connecting structure to function with the recovery of over 1000 high-quality activated sludge metagenome-assembled genomes encoding full-length rRNA genes using long-read sequencing.</title>
        <authorList>
            <person name="Singleton C.M."/>
            <person name="Petriglieri F."/>
            <person name="Kristensen J.M."/>
            <person name="Kirkegaard R.H."/>
            <person name="Michaelsen T.Y."/>
            <person name="Andersen M.H."/>
            <person name="Karst S.M."/>
            <person name="Dueholm M.S."/>
            <person name="Nielsen P.H."/>
            <person name="Albertsen M."/>
        </authorList>
    </citation>
    <scope>NUCLEOTIDE SEQUENCE [LARGE SCALE GENOMIC DNA]</scope>
    <source>
        <strain evidence="4">AalE_18-Q3-R2-46_BAT3C.188</strain>
        <strain evidence="5">Ega_18-Q3-R5-49_MAXAC.001</strain>
        <strain evidence="6">Ribe_18-Q3-R11-54_MAXAC.001</strain>
    </source>
</reference>
<organism evidence="4 7">
    <name type="scientific">Candidatus Phosphoribacter hodrii</name>
    <dbReference type="NCBI Taxonomy" id="2953743"/>
    <lineage>
        <taxon>Bacteria</taxon>
        <taxon>Bacillati</taxon>
        <taxon>Actinomycetota</taxon>
        <taxon>Actinomycetes</taxon>
        <taxon>Micrococcales</taxon>
        <taxon>Dermatophilaceae</taxon>
        <taxon>Candidatus Phosphoribacter</taxon>
    </lineage>
</organism>
<dbReference type="GO" id="GO:0003677">
    <property type="term" value="F:DNA binding"/>
    <property type="evidence" value="ECO:0007669"/>
    <property type="project" value="UniProtKB-KW"/>
</dbReference>
<dbReference type="Gene3D" id="3.30.60.230">
    <property type="entry name" value="Lsr2, dimerization domain"/>
    <property type="match status" value="1"/>
</dbReference>
<evidence type="ECO:0000313" key="4">
    <source>
        <dbReference type="EMBL" id="MBK6299882.1"/>
    </source>
</evidence>
<dbReference type="EMBL" id="JADJIB010000003">
    <property type="protein sequence ID" value="MBK7273502.1"/>
    <property type="molecule type" value="Genomic_DNA"/>
</dbReference>
<evidence type="ECO:0000313" key="8">
    <source>
        <dbReference type="Proteomes" id="UP000726105"/>
    </source>
</evidence>
<proteinExistence type="predicted"/>
<dbReference type="AlphaFoldDB" id="A0A935CCJ9"/>
<dbReference type="Pfam" id="PF11774">
    <property type="entry name" value="Lsr2"/>
    <property type="match status" value="1"/>
</dbReference>
<dbReference type="InterPro" id="IPR036625">
    <property type="entry name" value="E3-bd_dom_sf"/>
</dbReference>
<evidence type="ECO:0000259" key="2">
    <source>
        <dbReference type="Pfam" id="PF11774"/>
    </source>
</evidence>
<evidence type="ECO:0000313" key="5">
    <source>
        <dbReference type="EMBL" id="MBK7273502.1"/>
    </source>
</evidence>
<comment type="caution">
    <text evidence="4">The sequence shown here is derived from an EMBL/GenBank/DDBJ whole genome shotgun (WGS) entry which is preliminary data.</text>
</comment>
<feature type="domain" description="Lsr2 dimerization" evidence="2">
    <location>
        <begin position="1"/>
        <end position="58"/>
    </location>
</feature>
<dbReference type="InterPro" id="IPR055370">
    <property type="entry name" value="Lsr2_DNA-bd"/>
</dbReference>
<dbReference type="EMBL" id="JADKGK010000013">
    <property type="protein sequence ID" value="MBL0003551.1"/>
    <property type="molecule type" value="Genomic_DNA"/>
</dbReference>
<dbReference type="Pfam" id="PF23359">
    <property type="entry name" value="Lsr2_DNA-bd"/>
    <property type="match status" value="1"/>
</dbReference>
<sequence length="109" mass="11544">MAKRVQVVLEDDVDGSPADETVSFGLDGVSYEIDLSAENASALRDQLAKWIGAAQRTGGRRAAGRRAGGSARRTDVSAVRAWARANGHQINERGRVPAAVQAAYDKAHA</sequence>
<dbReference type="InterPro" id="IPR042261">
    <property type="entry name" value="Lsr2-like_dimerization"/>
</dbReference>
<evidence type="ECO:0000313" key="7">
    <source>
        <dbReference type="Proteomes" id="UP000718281"/>
    </source>
</evidence>
<protein>
    <submittedName>
        <fullName evidence="4">Lsr2 family protein</fullName>
    </submittedName>
</protein>
<evidence type="ECO:0000313" key="6">
    <source>
        <dbReference type="EMBL" id="MBL0003551.1"/>
    </source>
</evidence>
<dbReference type="EMBL" id="JADIXZ010000001">
    <property type="protein sequence ID" value="MBK6299882.1"/>
    <property type="molecule type" value="Genomic_DNA"/>
</dbReference>
<gene>
    <name evidence="4" type="ORF">IPF40_02110</name>
    <name evidence="5" type="ORF">IPI13_10165</name>
    <name evidence="6" type="ORF">IPP00_06050</name>
</gene>
<dbReference type="Proteomes" id="UP000726105">
    <property type="component" value="Unassembled WGS sequence"/>
</dbReference>
<dbReference type="InterPro" id="IPR024412">
    <property type="entry name" value="Lsr2_dim_dom"/>
</dbReference>
<name>A0A935CCJ9_9MICO</name>
<feature type="domain" description="Lsr2 DNA-binding" evidence="3">
    <location>
        <begin position="72"/>
        <end position="107"/>
    </location>
</feature>
<dbReference type="Proteomes" id="UP000886632">
    <property type="component" value="Unassembled WGS sequence"/>
</dbReference>
<dbReference type="Gene3D" id="4.10.320.10">
    <property type="entry name" value="E3-binding domain"/>
    <property type="match status" value="1"/>
</dbReference>
<accession>A0A935CCJ9</accession>
<dbReference type="Proteomes" id="UP000718281">
    <property type="component" value="Unassembled WGS sequence"/>
</dbReference>